<name>A0A2H1W8N7_SPOFR</name>
<evidence type="ECO:0000313" key="1">
    <source>
        <dbReference type="EMBL" id="SOQ49430.1"/>
    </source>
</evidence>
<dbReference type="AlphaFoldDB" id="A0A2H1W8N7"/>
<sequence length="115" mass="13228">MSDHTVFLEWENHAMTFPALAEARGSVRLLLTKNHPVPTRTGALVNPLPYKWPLLTKGLFSHGEGLSINHYTCSMQVVDFKLIIRNYKLRFPHDVFPLPFVTEENENVKPEARMI</sequence>
<reference evidence="1" key="1">
    <citation type="submission" date="2016-07" db="EMBL/GenBank/DDBJ databases">
        <authorList>
            <person name="Bretaudeau A."/>
        </authorList>
    </citation>
    <scope>NUCLEOTIDE SEQUENCE</scope>
    <source>
        <strain evidence="1">Rice</strain>
        <tissue evidence="1">Whole body</tissue>
    </source>
</reference>
<organism evidence="1">
    <name type="scientific">Spodoptera frugiperda</name>
    <name type="common">Fall armyworm</name>
    <dbReference type="NCBI Taxonomy" id="7108"/>
    <lineage>
        <taxon>Eukaryota</taxon>
        <taxon>Metazoa</taxon>
        <taxon>Ecdysozoa</taxon>
        <taxon>Arthropoda</taxon>
        <taxon>Hexapoda</taxon>
        <taxon>Insecta</taxon>
        <taxon>Pterygota</taxon>
        <taxon>Neoptera</taxon>
        <taxon>Endopterygota</taxon>
        <taxon>Lepidoptera</taxon>
        <taxon>Glossata</taxon>
        <taxon>Ditrysia</taxon>
        <taxon>Noctuoidea</taxon>
        <taxon>Noctuidae</taxon>
        <taxon>Amphipyrinae</taxon>
        <taxon>Spodoptera</taxon>
    </lineage>
</organism>
<protein>
    <submittedName>
        <fullName evidence="1">SFRICE_012613</fullName>
    </submittedName>
</protein>
<dbReference type="EMBL" id="ODYU01007037">
    <property type="protein sequence ID" value="SOQ49430.1"/>
    <property type="molecule type" value="Genomic_DNA"/>
</dbReference>
<accession>A0A2H1W8N7</accession>
<gene>
    <name evidence="1" type="ORF">SFRICE_012613</name>
</gene>
<proteinExistence type="predicted"/>